<gene>
    <name evidence="2" type="ORF">9F2_51</name>
</gene>
<feature type="domain" description="Antirepressor protein C-terminal" evidence="1">
    <location>
        <begin position="122"/>
        <end position="207"/>
    </location>
</feature>
<keyword evidence="2" id="KW-0238">DNA-binding</keyword>
<accession>A0A2H4JDP7</accession>
<dbReference type="InterPro" id="IPR014054">
    <property type="entry name" value="Phage_regulatory_Rha"/>
</dbReference>
<name>A0A2H4JDP7_9CAUD</name>
<dbReference type="Pfam" id="PF03374">
    <property type="entry name" value="ANT"/>
    <property type="match status" value="1"/>
</dbReference>
<dbReference type="GO" id="GO:0003677">
    <property type="term" value="F:DNA binding"/>
    <property type="evidence" value="ECO:0007669"/>
    <property type="project" value="UniProtKB-KW"/>
</dbReference>
<organism evidence="2">
    <name type="scientific">uncultured Caudovirales phage</name>
    <dbReference type="NCBI Taxonomy" id="2100421"/>
    <lineage>
        <taxon>Viruses</taxon>
        <taxon>Duplodnaviria</taxon>
        <taxon>Heunggongvirae</taxon>
        <taxon>Uroviricota</taxon>
        <taxon>Caudoviricetes</taxon>
        <taxon>Peduoviridae</taxon>
        <taxon>Maltschvirus</taxon>
        <taxon>Maltschvirus maltsch</taxon>
    </lineage>
</organism>
<dbReference type="Pfam" id="PF09669">
    <property type="entry name" value="Phage_pRha"/>
    <property type="match status" value="1"/>
</dbReference>
<evidence type="ECO:0000259" key="1">
    <source>
        <dbReference type="Pfam" id="PF03374"/>
    </source>
</evidence>
<feature type="non-terminal residue" evidence="2">
    <location>
        <position position="209"/>
    </location>
</feature>
<evidence type="ECO:0000313" key="2">
    <source>
        <dbReference type="EMBL" id="ASN71557.1"/>
    </source>
</evidence>
<dbReference type="InterPro" id="IPR005039">
    <property type="entry name" value="Ant_C"/>
</dbReference>
<sequence>MNDLTVTGNTLTMSSREIADLTGKQHKHVIRDVRAMLEELSVDGPVLGHVEVKDARGYTDCFNLNRELTETLITGYSIALRHKVIRRLHELEAGTAPVLPQSLPEALRMAADAIDERNRLQAVVTEQQPKIEALDRIAGATGAMCITDAAKHLQIKPHALFAWLQEHKWIFRRPGCRHWLAYQERIQSGHLLHKVPTVGTDEQGEQRAA</sequence>
<dbReference type="EMBL" id="MF417927">
    <property type="protein sequence ID" value="ASN71557.1"/>
    <property type="molecule type" value="Genomic_DNA"/>
</dbReference>
<protein>
    <submittedName>
        <fullName evidence="2">Putative DNA-binding protein</fullName>
    </submittedName>
</protein>
<proteinExistence type="predicted"/>
<reference evidence="2" key="1">
    <citation type="submission" date="2017-06" db="EMBL/GenBank/DDBJ databases">
        <title>Novel phages from South African skin metaviromes.</title>
        <authorList>
            <person name="van Zyl L.J."/>
            <person name="Abrahams Y."/>
            <person name="Stander E.A."/>
            <person name="Kirby B.M."/>
            <person name="Clavaud C."/>
            <person name="Farcet C."/>
            <person name="Breton L."/>
            <person name="Trindade M.I."/>
        </authorList>
    </citation>
    <scope>NUCLEOTIDE SEQUENCE</scope>
</reference>